<dbReference type="GO" id="GO:0032259">
    <property type="term" value="P:methylation"/>
    <property type="evidence" value="ECO:0007669"/>
    <property type="project" value="UniProtKB-KW"/>
</dbReference>
<dbReference type="GO" id="GO:0008171">
    <property type="term" value="F:O-methyltransferase activity"/>
    <property type="evidence" value="ECO:0007669"/>
    <property type="project" value="InterPro"/>
</dbReference>
<dbReference type="InterPro" id="IPR016461">
    <property type="entry name" value="COMT-like"/>
</dbReference>
<feature type="domain" description="O-methyltransferase C-terminal" evidence="4">
    <location>
        <begin position="271"/>
        <end position="438"/>
    </location>
</feature>
<dbReference type="Proteomes" id="UP000006352">
    <property type="component" value="Unassembled WGS sequence"/>
</dbReference>
<evidence type="ECO:0000256" key="3">
    <source>
        <dbReference type="ARBA" id="ARBA00022691"/>
    </source>
</evidence>
<evidence type="ECO:0000259" key="4">
    <source>
        <dbReference type="Pfam" id="PF00891"/>
    </source>
</evidence>
<keyword evidence="2" id="KW-0808">Transferase</keyword>
<dbReference type="GeneID" id="24101336"/>
<dbReference type="Pfam" id="PF00891">
    <property type="entry name" value="Methyltransf_2"/>
    <property type="match status" value="1"/>
</dbReference>
<dbReference type="EMBL" id="HE797329">
    <property type="protein sequence ID" value="CCM06436.1"/>
    <property type="molecule type" value="Genomic_DNA"/>
</dbReference>
<accession>J4ICH8</accession>
<dbReference type="PANTHER" id="PTHR43712:SF2">
    <property type="entry name" value="O-METHYLTRANSFERASE CICE"/>
    <property type="match status" value="1"/>
</dbReference>
<sequence length="461" mass="50931">MSIPNNHSKVEQLRALVRLLSSAAETVIQHWEASADTDVLPGPATHTVPPRDLFDARRTLVGACGMCVALVQDPLERLSEVTTAYMPARALHVAADVGLFDMLAQADAQEGMSVQEIGQRTGINAAKLRKYTSLAWFVSERAARKLTLAGLVKPLHFANNFTTRVIVGNKEFQNWLISSGKVNYPASWKLPAVLLDPVKTHSLAPRESPLQEALGSNQTLFEYLGEKVEAHDGSLVHRPELQIYQLAFAGLGQLHAPSLLSDYPWGTLDGSTIVDVGGGIGSMSLELAKILPTAKFIVQDMEHVLTQARIKWSEDFPKAMEEDRVQFMCHDFFTPQPIAGAEIYLMRYILHDWADNECITILKMLRDAMTPASRILVADQIIHPTVGSSGLQSAPWPLPANYGSAHMFSHTLDMTMMCLLNAMERTPDEFSALARTAGLVITKVWQCRGYMAVVEMQRDDI</sequence>
<dbReference type="HOGENOM" id="CLU_005533_0_1_1"/>
<evidence type="ECO:0000256" key="2">
    <source>
        <dbReference type="ARBA" id="ARBA00022679"/>
    </source>
</evidence>
<keyword evidence="3" id="KW-0949">S-adenosyl-L-methionine</keyword>
<dbReference type="AlphaFoldDB" id="J4ICH8"/>
<dbReference type="InterPro" id="IPR036388">
    <property type="entry name" value="WH-like_DNA-bd_sf"/>
</dbReference>
<evidence type="ECO:0000256" key="1">
    <source>
        <dbReference type="ARBA" id="ARBA00022603"/>
    </source>
</evidence>
<dbReference type="Gene3D" id="3.40.50.150">
    <property type="entry name" value="Vaccinia Virus protein VP39"/>
    <property type="match status" value="1"/>
</dbReference>
<keyword evidence="6" id="KW-1185">Reference proteome</keyword>
<dbReference type="SUPFAM" id="SSF53335">
    <property type="entry name" value="S-adenosyl-L-methionine-dependent methyltransferases"/>
    <property type="match status" value="1"/>
</dbReference>
<name>J4ICH8_9APHY</name>
<evidence type="ECO:0000313" key="6">
    <source>
        <dbReference type="Proteomes" id="UP000006352"/>
    </source>
</evidence>
<proteinExistence type="predicted"/>
<dbReference type="PANTHER" id="PTHR43712">
    <property type="entry name" value="PUTATIVE (AFU_ORTHOLOGUE AFUA_4G14580)-RELATED"/>
    <property type="match status" value="1"/>
</dbReference>
<organism evidence="5 6">
    <name type="scientific">Fibroporia radiculosa</name>
    <dbReference type="NCBI Taxonomy" id="599839"/>
    <lineage>
        <taxon>Eukaryota</taxon>
        <taxon>Fungi</taxon>
        <taxon>Dikarya</taxon>
        <taxon>Basidiomycota</taxon>
        <taxon>Agaricomycotina</taxon>
        <taxon>Agaricomycetes</taxon>
        <taxon>Polyporales</taxon>
        <taxon>Fibroporiaceae</taxon>
        <taxon>Fibroporia</taxon>
    </lineage>
</organism>
<evidence type="ECO:0000313" key="5">
    <source>
        <dbReference type="EMBL" id="CCM06436.1"/>
    </source>
</evidence>
<reference evidence="5 6" key="1">
    <citation type="journal article" date="2012" name="Appl. Environ. Microbiol.">
        <title>Short-read sequencing for genomic analysis of the brown rot fungus Fibroporia radiculosa.</title>
        <authorList>
            <person name="Tang J.D."/>
            <person name="Perkins A.D."/>
            <person name="Sonstegard T.S."/>
            <person name="Schroeder S.G."/>
            <person name="Burgess S.C."/>
            <person name="Diehl S.V."/>
        </authorList>
    </citation>
    <scope>NUCLEOTIDE SEQUENCE [LARGE SCALE GENOMIC DNA]</scope>
    <source>
        <strain evidence="5 6">TFFH 294</strain>
    </source>
</reference>
<protein>
    <recommendedName>
        <fullName evidence="4">O-methyltransferase C-terminal domain-containing protein</fullName>
    </recommendedName>
</protein>
<dbReference type="InterPro" id="IPR001077">
    <property type="entry name" value="COMT_C"/>
</dbReference>
<dbReference type="InParanoid" id="J4ICH8"/>
<dbReference type="RefSeq" id="XP_012185719.1">
    <property type="nucleotide sequence ID" value="XM_012330329.1"/>
</dbReference>
<dbReference type="Gene3D" id="1.10.10.10">
    <property type="entry name" value="Winged helix-like DNA-binding domain superfamily/Winged helix DNA-binding domain"/>
    <property type="match status" value="1"/>
</dbReference>
<keyword evidence="1" id="KW-0489">Methyltransferase</keyword>
<dbReference type="InterPro" id="IPR029063">
    <property type="entry name" value="SAM-dependent_MTases_sf"/>
</dbReference>
<gene>
    <name evidence="5" type="ORF">FIBRA_08697</name>
</gene>
<dbReference type="OrthoDB" id="1606438at2759"/>
<dbReference type="PROSITE" id="PS51683">
    <property type="entry name" value="SAM_OMT_II"/>
    <property type="match status" value="1"/>
</dbReference>